<reference evidence="1 2" key="1">
    <citation type="submission" date="2023-11" db="EMBL/GenBank/DDBJ databases">
        <title>Halocaridina rubra genome assembly.</title>
        <authorList>
            <person name="Smith C."/>
        </authorList>
    </citation>
    <scope>NUCLEOTIDE SEQUENCE [LARGE SCALE GENOMIC DNA]</scope>
    <source>
        <strain evidence="1">EP-1</strain>
        <tissue evidence="1">Whole</tissue>
    </source>
</reference>
<name>A0AAN9A4G9_HALRR</name>
<accession>A0AAN9A4G9</accession>
<keyword evidence="2" id="KW-1185">Reference proteome</keyword>
<gene>
    <name evidence="1" type="ORF">SK128_022265</name>
</gene>
<sequence>METSVECLLKKTVPDELCNEIEIIYDSSKEEVERLMQSTWRYKRSRESETAKSSSQVEVKEKSEEVEKEKAAKIDALAIGKTMMKLWSAKMFRHAENIVLRKAAEENHFQECLMKFVYIFEQDEEEEYEDDWVIIDEDDTIIALVWERLNLEKIFNEFSNHRRLIQKSYDRIKNFIPELYPEIIQRHDLSKYAFSQAIGYALKFVHNLDHPIWKAACELHLQCEPHHPKTWGKKFTPLQKKENLQKWLLDGSLYGFDVESHAYESECLPIPFLYESYIDMMAVEWEKKKGQRPDISLSELIYMDDKFLLRYSEAQRKLVTDLIDRVIASDDTLLNVKLTNNEIILLSTVNEEKRNPLIFKLDFLKKKEIARQEKLLKASEEVGSVSSFEDLIEKASYLAFCNVLAFVVMDMWDSAYRKSVENLVLKRAIKEEFIEEKHIKWIFFAEKAKKKVDEPSSCAVLDSTSAEDIVELIWAKYNMREHFSQMKSHRYWIAQSYFRLAKHLPELPIELIERHDLSKFAFSQAVGYTLKWVHDINALAWKNACDLHLNAEPHHPQMWARRHTPEDKQSCLEAFLCFSIGGSKYGIDISQLNLASENMALIFLLESFIDMVGVEWERKKNKRLDISTQDLIYMDDKYLQRYTEHDKNYLMQFIQKIHREGWPRTEE</sequence>
<feature type="non-terminal residue" evidence="1">
    <location>
        <position position="667"/>
    </location>
</feature>
<proteinExistence type="predicted"/>
<dbReference type="InterPro" id="IPR043721">
    <property type="entry name" value="DUF5662"/>
</dbReference>
<dbReference type="AlphaFoldDB" id="A0AAN9A4G9"/>
<comment type="caution">
    <text evidence="1">The sequence shown here is derived from an EMBL/GenBank/DDBJ whole genome shotgun (WGS) entry which is preliminary data.</text>
</comment>
<evidence type="ECO:0000313" key="1">
    <source>
        <dbReference type="EMBL" id="KAK7069202.1"/>
    </source>
</evidence>
<organism evidence="1 2">
    <name type="scientific">Halocaridina rubra</name>
    <name type="common">Hawaiian red shrimp</name>
    <dbReference type="NCBI Taxonomy" id="373956"/>
    <lineage>
        <taxon>Eukaryota</taxon>
        <taxon>Metazoa</taxon>
        <taxon>Ecdysozoa</taxon>
        <taxon>Arthropoda</taxon>
        <taxon>Crustacea</taxon>
        <taxon>Multicrustacea</taxon>
        <taxon>Malacostraca</taxon>
        <taxon>Eumalacostraca</taxon>
        <taxon>Eucarida</taxon>
        <taxon>Decapoda</taxon>
        <taxon>Pleocyemata</taxon>
        <taxon>Caridea</taxon>
        <taxon>Atyoidea</taxon>
        <taxon>Atyidae</taxon>
        <taxon>Halocaridina</taxon>
    </lineage>
</organism>
<protein>
    <submittedName>
        <fullName evidence="1">Uncharacterized protein</fullName>
    </submittedName>
</protein>
<evidence type="ECO:0000313" key="2">
    <source>
        <dbReference type="Proteomes" id="UP001381693"/>
    </source>
</evidence>
<dbReference type="EMBL" id="JAXCGZ010017001">
    <property type="protein sequence ID" value="KAK7069202.1"/>
    <property type="molecule type" value="Genomic_DNA"/>
</dbReference>
<dbReference type="Proteomes" id="UP001381693">
    <property type="component" value="Unassembled WGS sequence"/>
</dbReference>
<dbReference type="Pfam" id="PF18907">
    <property type="entry name" value="DUF5662"/>
    <property type="match status" value="1"/>
</dbReference>